<proteinExistence type="predicted"/>
<dbReference type="Proteomes" id="UP000887013">
    <property type="component" value="Unassembled WGS sequence"/>
</dbReference>
<organism evidence="1 2">
    <name type="scientific">Nephila pilipes</name>
    <name type="common">Giant wood spider</name>
    <name type="synonym">Nephila maculata</name>
    <dbReference type="NCBI Taxonomy" id="299642"/>
    <lineage>
        <taxon>Eukaryota</taxon>
        <taxon>Metazoa</taxon>
        <taxon>Ecdysozoa</taxon>
        <taxon>Arthropoda</taxon>
        <taxon>Chelicerata</taxon>
        <taxon>Arachnida</taxon>
        <taxon>Araneae</taxon>
        <taxon>Araneomorphae</taxon>
        <taxon>Entelegynae</taxon>
        <taxon>Araneoidea</taxon>
        <taxon>Nephilidae</taxon>
        <taxon>Nephila</taxon>
    </lineage>
</organism>
<evidence type="ECO:0000313" key="2">
    <source>
        <dbReference type="Proteomes" id="UP000887013"/>
    </source>
</evidence>
<gene>
    <name evidence="1" type="ORF">NPIL_96421</name>
</gene>
<reference evidence="1" key="1">
    <citation type="submission" date="2020-08" db="EMBL/GenBank/DDBJ databases">
        <title>Multicomponent nature underlies the extraordinary mechanical properties of spider dragline silk.</title>
        <authorList>
            <person name="Kono N."/>
            <person name="Nakamura H."/>
            <person name="Mori M."/>
            <person name="Yoshida Y."/>
            <person name="Ohtoshi R."/>
            <person name="Malay A.D."/>
            <person name="Moran D.A.P."/>
            <person name="Tomita M."/>
            <person name="Numata K."/>
            <person name="Arakawa K."/>
        </authorList>
    </citation>
    <scope>NUCLEOTIDE SEQUENCE</scope>
</reference>
<dbReference type="EMBL" id="BMAW01050799">
    <property type="protein sequence ID" value="GFS77033.1"/>
    <property type="molecule type" value="Genomic_DNA"/>
</dbReference>
<comment type="caution">
    <text evidence="1">The sequence shown here is derived from an EMBL/GenBank/DDBJ whole genome shotgun (WGS) entry which is preliminary data.</text>
</comment>
<sequence length="49" mass="5626">SQIRTTPAASVKEKKVELQIRNLAEIHEIFSSKLAHCFSIHKDYENPDC</sequence>
<protein>
    <submittedName>
        <fullName evidence="1">Uncharacterized protein</fullName>
    </submittedName>
</protein>
<dbReference type="AlphaFoldDB" id="A0A8X6MTB2"/>
<accession>A0A8X6MTB2</accession>
<feature type="non-terminal residue" evidence="1">
    <location>
        <position position="1"/>
    </location>
</feature>
<evidence type="ECO:0000313" key="1">
    <source>
        <dbReference type="EMBL" id="GFS77033.1"/>
    </source>
</evidence>
<name>A0A8X6MTB2_NEPPI</name>
<keyword evidence="2" id="KW-1185">Reference proteome</keyword>